<reference evidence="2 3" key="1">
    <citation type="submission" date="2015-07" db="EMBL/GenBank/DDBJ databases">
        <authorList>
            <consortium name="Pathogen Informatics"/>
        </authorList>
    </citation>
    <scope>NUCLEOTIDE SEQUENCE [LARGE SCALE GENOMIC DNA]</scope>
    <source>
        <strain evidence="2 3">A325</strain>
    </source>
</reference>
<protein>
    <submittedName>
        <fullName evidence="2">N-acetylmuramoyl-L-alanine amidase</fullName>
        <ecNumber evidence="2">3.5.1.28</ecNumber>
    </submittedName>
</protein>
<name>A0A656A205_VIBCL</name>
<dbReference type="CDD" id="cd00118">
    <property type="entry name" value="LysM"/>
    <property type="match status" value="3"/>
</dbReference>
<evidence type="ECO:0000313" key="2">
    <source>
        <dbReference type="EMBL" id="CSC87136.1"/>
    </source>
</evidence>
<dbReference type="EC" id="3.5.1.28" evidence="2"/>
<feature type="domain" description="LysM" evidence="1">
    <location>
        <begin position="254"/>
        <end position="297"/>
    </location>
</feature>
<dbReference type="PANTHER" id="PTHR33734:SF22">
    <property type="entry name" value="MEMBRANE-BOUND LYTIC MUREIN TRANSGLYCOSYLASE D"/>
    <property type="match status" value="1"/>
</dbReference>
<evidence type="ECO:0000259" key="1">
    <source>
        <dbReference type="PROSITE" id="PS51782"/>
    </source>
</evidence>
<dbReference type="Pfam" id="PF01520">
    <property type="entry name" value="Amidase_3"/>
    <property type="match status" value="1"/>
</dbReference>
<dbReference type="Pfam" id="PF01476">
    <property type="entry name" value="LysM"/>
    <property type="match status" value="3"/>
</dbReference>
<dbReference type="Gene3D" id="3.40.630.40">
    <property type="entry name" value="Zn-dependent exopeptidases"/>
    <property type="match status" value="1"/>
</dbReference>
<dbReference type="GO" id="GO:0008745">
    <property type="term" value="F:N-acetylmuramoyl-L-alanine amidase activity"/>
    <property type="evidence" value="ECO:0007669"/>
    <property type="project" value="UniProtKB-EC"/>
</dbReference>
<dbReference type="SMART" id="SM00257">
    <property type="entry name" value="LysM"/>
    <property type="match status" value="3"/>
</dbReference>
<dbReference type="Gene3D" id="3.10.350.10">
    <property type="entry name" value="LysM domain"/>
    <property type="match status" value="3"/>
</dbReference>
<dbReference type="SUPFAM" id="SSF54106">
    <property type="entry name" value="LysM domain"/>
    <property type="match status" value="3"/>
</dbReference>
<dbReference type="InterPro" id="IPR018392">
    <property type="entry name" value="LysM"/>
</dbReference>
<dbReference type="EMBL" id="CWQJ01000043">
    <property type="protein sequence ID" value="CSC87136.1"/>
    <property type="molecule type" value="Genomic_DNA"/>
</dbReference>
<dbReference type="CDD" id="cd02696">
    <property type="entry name" value="MurNAc-LAA"/>
    <property type="match status" value="1"/>
</dbReference>
<dbReference type="GO" id="GO:0008932">
    <property type="term" value="F:lytic endotransglycosylase activity"/>
    <property type="evidence" value="ECO:0007669"/>
    <property type="project" value="TreeGrafter"/>
</dbReference>
<dbReference type="AlphaFoldDB" id="A0A656A205"/>
<dbReference type="InterPro" id="IPR036779">
    <property type="entry name" value="LysM_dom_sf"/>
</dbReference>
<gene>
    <name evidence="2" type="primary">amiB</name>
    <name evidence="2" type="ORF">ERS013201_03779</name>
</gene>
<sequence>MENHEQQSELLGGAGEVLSKTNNDRNVSQTLLDLQFSHSQKEGYKVATNILREMGKVAHLHKTEPVNASLAVLKSPDIPSVLVETGFISNPSEEKLLIQRSHQDKLARALATAIVQYFEDNPPEATLFANRGKAQKHKVQRGESISLIANQYGVSVDALKKANNLKSSTISVGQLLTIPASSAPNPVPVPVMANPVETETITHVVKTGDFLGKLATTYKVSVASIKKENNLKSDTLVLGQKLKITVSLKDKPLRKHKVQRGEFLSKIADQYNVSVDSIRQANQLRSDQLLVGQQLIIPNK</sequence>
<dbReference type="GO" id="GO:0009253">
    <property type="term" value="P:peptidoglycan catabolic process"/>
    <property type="evidence" value="ECO:0007669"/>
    <property type="project" value="InterPro"/>
</dbReference>
<proteinExistence type="predicted"/>
<accession>A0A656A205</accession>
<dbReference type="Proteomes" id="UP000046067">
    <property type="component" value="Unassembled WGS sequence"/>
</dbReference>
<feature type="domain" description="LysM" evidence="1">
    <location>
        <begin position="201"/>
        <end position="244"/>
    </location>
</feature>
<dbReference type="SMART" id="SM00646">
    <property type="entry name" value="Ami_3"/>
    <property type="match status" value="1"/>
</dbReference>
<dbReference type="FunFam" id="3.10.350.10:FF:000014">
    <property type="entry name" value="Soluble lytic murein transglycosylase"/>
    <property type="match status" value="2"/>
</dbReference>
<evidence type="ECO:0000313" key="3">
    <source>
        <dbReference type="Proteomes" id="UP000046067"/>
    </source>
</evidence>
<dbReference type="InterPro" id="IPR002508">
    <property type="entry name" value="MurNAc-LAA_cat"/>
</dbReference>
<dbReference type="PANTHER" id="PTHR33734">
    <property type="entry name" value="LYSM DOMAIN-CONTAINING GPI-ANCHORED PROTEIN 2"/>
    <property type="match status" value="1"/>
</dbReference>
<dbReference type="SUPFAM" id="SSF53187">
    <property type="entry name" value="Zn-dependent exopeptidases"/>
    <property type="match status" value="1"/>
</dbReference>
<keyword evidence="2" id="KW-0378">Hydrolase</keyword>
<feature type="domain" description="LysM" evidence="1">
    <location>
        <begin position="135"/>
        <end position="178"/>
    </location>
</feature>
<dbReference type="PROSITE" id="PS51782">
    <property type="entry name" value="LYSM"/>
    <property type="match status" value="3"/>
</dbReference>
<organism evidence="2 3">
    <name type="scientific">Vibrio cholerae</name>
    <dbReference type="NCBI Taxonomy" id="666"/>
    <lineage>
        <taxon>Bacteria</taxon>
        <taxon>Pseudomonadati</taxon>
        <taxon>Pseudomonadota</taxon>
        <taxon>Gammaproteobacteria</taxon>
        <taxon>Vibrionales</taxon>
        <taxon>Vibrionaceae</taxon>
        <taxon>Vibrio</taxon>
    </lineage>
</organism>